<dbReference type="InterPro" id="IPR025738">
    <property type="entry name" value="BatD"/>
</dbReference>
<evidence type="ECO:0000256" key="1">
    <source>
        <dbReference type="SAM" id="MobiDB-lite"/>
    </source>
</evidence>
<dbReference type="RefSeq" id="WP_069004767.1">
    <property type="nucleotide sequence ID" value="NZ_LVJW01000003.1"/>
</dbReference>
<feature type="region of interest" description="Disordered" evidence="1">
    <location>
        <begin position="528"/>
        <end position="555"/>
    </location>
</feature>
<dbReference type="AlphaFoldDB" id="A0A1E2UQM7"/>
<dbReference type="Proteomes" id="UP000094849">
    <property type="component" value="Unassembled WGS sequence"/>
</dbReference>
<organism evidence="3 4">
    <name type="scientific">Candidatus Thiodiazotropha endoloripes</name>
    <dbReference type="NCBI Taxonomy" id="1818881"/>
    <lineage>
        <taxon>Bacteria</taxon>
        <taxon>Pseudomonadati</taxon>
        <taxon>Pseudomonadota</taxon>
        <taxon>Gammaproteobacteria</taxon>
        <taxon>Chromatiales</taxon>
        <taxon>Sedimenticolaceae</taxon>
        <taxon>Candidatus Thiodiazotropha</taxon>
    </lineage>
</organism>
<gene>
    <name evidence="3" type="ORF">A3196_09830</name>
</gene>
<dbReference type="STRING" id="1818881.A3196_09830"/>
<feature type="transmembrane region" description="Helical" evidence="2">
    <location>
        <begin position="342"/>
        <end position="364"/>
    </location>
</feature>
<protein>
    <recommendedName>
        <fullName evidence="5">Protein BatD</fullName>
    </recommendedName>
</protein>
<feature type="compositionally biased region" description="Polar residues" evidence="1">
    <location>
        <begin position="44"/>
        <end position="60"/>
    </location>
</feature>
<reference evidence="3 4" key="1">
    <citation type="submission" date="2016-03" db="EMBL/GenBank/DDBJ databases">
        <title>Chemosynthetic sulphur-oxidizing symbionts of marine invertebrate animals are capable of nitrogen fixation.</title>
        <authorList>
            <person name="Petersen J.M."/>
            <person name="Kemper A."/>
            <person name="Gruber-Vodicka H."/>
            <person name="Cardini U."/>
            <person name="Geest Mvander."/>
            <person name="Kleiner M."/>
            <person name="Bulgheresi S."/>
            <person name="Fussmann M."/>
            <person name="Herbold C."/>
            <person name="Seah B.K.B."/>
            <person name="Antony C.Paul."/>
            <person name="Liu D."/>
            <person name="Belitz A."/>
            <person name="Weber M."/>
        </authorList>
    </citation>
    <scope>NUCLEOTIDE SEQUENCE [LARGE SCALE GENOMIC DNA]</scope>
    <source>
        <strain evidence="3">G_D</strain>
    </source>
</reference>
<dbReference type="PANTHER" id="PTHR40940">
    <property type="entry name" value="PROTEIN BATD-RELATED"/>
    <property type="match status" value="1"/>
</dbReference>
<dbReference type="EMBL" id="LVJZ01000003">
    <property type="protein sequence ID" value="ODB97040.1"/>
    <property type="molecule type" value="Genomic_DNA"/>
</dbReference>
<dbReference type="PANTHER" id="PTHR40940:SF1">
    <property type="entry name" value="PROTEIN BATD"/>
    <property type="match status" value="1"/>
</dbReference>
<proteinExistence type="predicted"/>
<sequence>MLMVLSTSATANQYPGQNYWYNPAPGQWNYPAAKQRQPAPATGGQRSNNPYGNAWPSQQRPGYPASNYYGNQTTKPFIETKISTETPYVQQNVILKLSVVSQNNLLSVIPNLPQIGSFLLNLQEGPVTYSRTIKGKRQIVNDFYYQVTPLKPGQFEIPAISVTGEEQAVGYQRGNNTFKASMSSAIQLNVREANPSSKPWLPVEQLNLKVKLPENFKAAAGKPLPFTTEVSALGISGNKLPSLESQLNSDAFRVYRDKNQTHTYLDKKSNRIVGRRVETFTLVPQFGGDLKLPQLSINWWNTRSDMAQRASVPLQPIAVSGNRKESGFFEAESSLFPSGTSAAFWVPLGLVFGVIFGYWMALWLSHRKAGSKQSSPLEPLIIFFRNPMQRLAPAFSPLKDKLRSTTAILNPVTRWHRWRRRLVGALPLSVRFYYCVRFVDEESDPEIWGYTLRFLANKHLSLPTNAPYSVIADHILDFHPKAEPVKIRQLIHQLEEAIYGHNDLEFDQWKEAFKHEIRPSLKIWRMDRKGQPKQKDQNNILPNLNPEVVSGQTTS</sequence>
<evidence type="ECO:0000313" key="4">
    <source>
        <dbReference type="Proteomes" id="UP000094849"/>
    </source>
</evidence>
<feature type="region of interest" description="Disordered" evidence="1">
    <location>
        <begin position="31"/>
        <end position="68"/>
    </location>
</feature>
<keyword evidence="2" id="KW-1133">Transmembrane helix</keyword>
<name>A0A1E2UQM7_9GAMM</name>
<keyword evidence="2" id="KW-0472">Membrane</keyword>
<evidence type="ECO:0000313" key="3">
    <source>
        <dbReference type="EMBL" id="ODB97040.1"/>
    </source>
</evidence>
<evidence type="ECO:0000256" key="2">
    <source>
        <dbReference type="SAM" id="Phobius"/>
    </source>
</evidence>
<evidence type="ECO:0008006" key="5">
    <source>
        <dbReference type="Google" id="ProtNLM"/>
    </source>
</evidence>
<keyword evidence="4" id="KW-1185">Reference proteome</keyword>
<keyword evidence="2" id="KW-0812">Transmembrane</keyword>
<comment type="caution">
    <text evidence="3">The sequence shown here is derived from an EMBL/GenBank/DDBJ whole genome shotgun (WGS) entry which is preliminary data.</text>
</comment>
<accession>A0A1E2UQM7</accession>
<dbReference type="OrthoDB" id="5293418at2"/>